<feature type="domain" description="Acyl-CoA dehydrogenase/oxidase C-terminal" evidence="2">
    <location>
        <begin position="102"/>
        <end position="193"/>
    </location>
</feature>
<dbReference type="EMBL" id="MUBJ01000028">
    <property type="protein sequence ID" value="OTA14540.1"/>
    <property type="molecule type" value="Genomic_DNA"/>
</dbReference>
<dbReference type="Gene3D" id="1.20.140.10">
    <property type="entry name" value="Butyryl-CoA Dehydrogenase, subunit A, domain 3"/>
    <property type="match status" value="1"/>
</dbReference>
<evidence type="ECO:0000313" key="4">
    <source>
        <dbReference type="Proteomes" id="UP000194350"/>
    </source>
</evidence>
<sequence>MNITQAMIEQVYQDSRYAQLHEVLPALIQSAIEPSAQGLAYQGFALAQSSASSARRVVDVHGNPVEESRLTWLEQDRLLSWLTLQVATVADDHKVSRTMSTLIASARLGLVTRTLDMAHQHLQGRKSFGQKTTRHQLIKASFSDIYGDVTQLRYQLLHRLETENHHGVEAEHQAITRLANQAEKLMGGHGFLMGATHTVSHLSMLLYSLFGKQPSTEGTT</sequence>
<gene>
    <name evidence="3" type="ORF">Xvie_03631</name>
</gene>
<accession>A0A1Y2S8T0</accession>
<reference evidence="3 4" key="1">
    <citation type="submission" date="2016-10" db="EMBL/GenBank/DDBJ databases">
        <title>Systematic genetic and metabolomic analysis of Xenorhabdus and Photorhabdus spp., highlights the requirements for a dual symbiotic and pathogenic life style.</title>
        <authorList>
            <person name="Tobias N.J."/>
            <person name="Wolff H."/>
            <person name="Djahanschiri B."/>
            <person name="Pidot S.J."/>
            <person name="Stinear T.P."/>
            <person name="Ebersberger I."/>
            <person name="Bode H.B."/>
        </authorList>
    </citation>
    <scope>NUCLEOTIDE SEQUENCE [LARGE SCALE GENOMIC DNA]</scope>
    <source>
        <strain evidence="3 4">DSM 22392</strain>
    </source>
</reference>
<organism evidence="3 4">
    <name type="scientific">Xenorhabdus vietnamensis</name>
    <dbReference type="NCBI Taxonomy" id="351656"/>
    <lineage>
        <taxon>Bacteria</taxon>
        <taxon>Pseudomonadati</taxon>
        <taxon>Pseudomonadota</taxon>
        <taxon>Gammaproteobacteria</taxon>
        <taxon>Enterobacterales</taxon>
        <taxon>Morganellaceae</taxon>
        <taxon>Xenorhabdus</taxon>
    </lineage>
</organism>
<dbReference type="OrthoDB" id="7012582at2"/>
<proteinExistence type="predicted"/>
<protein>
    <recommendedName>
        <fullName evidence="2">Acyl-CoA dehydrogenase/oxidase C-terminal domain-containing protein</fullName>
    </recommendedName>
</protein>
<dbReference type="Proteomes" id="UP000194350">
    <property type="component" value="Unassembled WGS sequence"/>
</dbReference>
<comment type="caution">
    <text evidence="3">The sequence shown here is derived from an EMBL/GenBank/DDBJ whole genome shotgun (WGS) entry which is preliminary data.</text>
</comment>
<keyword evidence="1" id="KW-0285">Flavoprotein</keyword>
<evidence type="ECO:0000259" key="2">
    <source>
        <dbReference type="Pfam" id="PF00441"/>
    </source>
</evidence>
<dbReference type="InterPro" id="IPR036250">
    <property type="entry name" value="AcylCo_DH-like_C"/>
</dbReference>
<dbReference type="Pfam" id="PF00441">
    <property type="entry name" value="Acyl-CoA_dh_1"/>
    <property type="match status" value="1"/>
</dbReference>
<name>A0A1Y2S8T0_9GAMM</name>
<dbReference type="AlphaFoldDB" id="A0A1Y2S8T0"/>
<dbReference type="GO" id="GO:0016627">
    <property type="term" value="F:oxidoreductase activity, acting on the CH-CH group of donors"/>
    <property type="evidence" value="ECO:0007669"/>
    <property type="project" value="InterPro"/>
</dbReference>
<evidence type="ECO:0000313" key="3">
    <source>
        <dbReference type="EMBL" id="OTA14540.1"/>
    </source>
</evidence>
<dbReference type="SUPFAM" id="SSF47203">
    <property type="entry name" value="Acyl-CoA dehydrogenase C-terminal domain-like"/>
    <property type="match status" value="1"/>
</dbReference>
<dbReference type="STRING" id="351656.Xvie_03631"/>
<dbReference type="InterPro" id="IPR009075">
    <property type="entry name" value="AcylCo_DH/oxidase_C"/>
</dbReference>
<keyword evidence="4" id="KW-1185">Reference proteome</keyword>
<evidence type="ECO:0000256" key="1">
    <source>
        <dbReference type="ARBA" id="ARBA00022630"/>
    </source>
</evidence>